<sequence length="318" mass="34169">MTTRRLLLGAAAALPLGRTTRAAVWPDRPLTMLVAFAAGGRTDLAARTLARFLEKDLGQPVVVVNRPGAGGGIGFTELARAKPDGQTIGFINTPHIVTLPIERRTRFRLEDFSPIANIVDDPGAFYVMADSRFRDLAGLIAAARAKPEAISYGTTGIGSDDHLAMLAFERQAGVKLLHVPYSGSIQVKQALLGRQIAIASMNVAEGVQEIRQGLVRMLGQMGEARTAVAPDAPTFREAGLDVVEGSMRGVAAPAGVAPPVLDRLSLAVRHTVDNAEFQALAAQQLLPLRFLGPDAYRAELTALRGRYQVLWDEHPWLE</sequence>
<dbReference type="EMBL" id="JACOMF010000002">
    <property type="protein sequence ID" value="MBC4014279.1"/>
    <property type="molecule type" value="Genomic_DNA"/>
</dbReference>
<dbReference type="Proteomes" id="UP000600101">
    <property type="component" value="Unassembled WGS sequence"/>
</dbReference>
<keyword evidence="3" id="KW-1185">Reference proteome</keyword>
<accession>A0A9X0QUU2</accession>
<comment type="similarity">
    <text evidence="1">Belongs to the UPF0065 (bug) family.</text>
</comment>
<dbReference type="Pfam" id="PF03401">
    <property type="entry name" value="TctC"/>
    <property type="match status" value="1"/>
</dbReference>
<dbReference type="PANTHER" id="PTHR42928:SF5">
    <property type="entry name" value="BLR1237 PROTEIN"/>
    <property type="match status" value="1"/>
</dbReference>
<evidence type="ECO:0000256" key="1">
    <source>
        <dbReference type="ARBA" id="ARBA00006987"/>
    </source>
</evidence>
<dbReference type="Gene3D" id="3.40.190.150">
    <property type="entry name" value="Bordetella uptake gene, domain 1"/>
    <property type="match status" value="1"/>
</dbReference>
<dbReference type="PIRSF" id="PIRSF017082">
    <property type="entry name" value="YflP"/>
    <property type="match status" value="1"/>
</dbReference>
<dbReference type="AlphaFoldDB" id="A0A9X0QUU2"/>
<organism evidence="2 3">
    <name type="scientific">Siccirubricoccus deserti</name>
    <dbReference type="NCBI Taxonomy" id="2013562"/>
    <lineage>
        <taxon>Bacteria</taxon>
        <taxon>Pseudomonadati</taxon>
        <taxon>Pseudomonadota</taxon>
        <taxon>Alphaproteobacteria</taxon>
        <taxon>Acetobacterales</taxon>
        <taxon>Roseomonadaceae</taxon>
        <taxon>Siccirubricoccus</taxon>
    </lineage>
</organism>
<dbReference type="InterPro" id="IPR005064">
    <property type="entry name" value="BUG"/>
</dbReference>
<proteinExistence type="inferred from homology"/>
<evidence type="ECO:0000313" key="3">
    <source>
        <dbReference type="Proteomes" id="UP000600101"/>
    </source>
</evidence>
<comment type="caution">
    <text evidence="2">The sequence shown here is derived from an EMBL/GenBank/DDBJ whole genome shotgun (WGS) entry which is preliminary data.</text>
</comment>
<reference evidence="2" key="1">
    <citation type="submission" date="2020-08" db="EMBL/GenBank/DDBJ databases">
        <authorList>
            <person name="Hu Y."/>
            <person name="Nguyen S.V."/>
            <person name="Li F."/>
            <person name="Fanning S."/>
        </authorList>
    </citation>
    <scope>NUCLEOTIDE SEQUENCE</scope>
    <source>
        <strain evidence="2">SYSU D8009</strain>
    </source>
</reference>
<name>A0A9X0QUU2_9PROT</name>
<gene>
    <name evidence="2" type="ORF">H7965_03000</name>
</gene>
<dbReference type="CDD" id="cd07012">
    <property type="entry name" value="PBP2_Bug_TTT"/>
    <property type="match status" value="1"/>
</dbReference>
<dbReference type="Gene3D" id="3.40.190.10">
    <property type="entry name" value="Periplasmic binding protein-like II"/>
    <property type="match status" value="1"/>
</dbReference>
<dbReference type="SUPFAM" id="SSF53850">
    <property type="entry name" value="Periplasmic binding protein-like II"/>
    <property type="match status" value="1"/>
</dbReference>
<evidence type="ECO:0000313" key="2">
    <source>
        <dbReference type="EMBL" id="MBC4014279.1"/>
    </source>
</evidence>
<dbReference type="PANTHER" id="PTHR42928">
    <property type="entry name" value="TRICARBOXYLATE-BINDING PROTEIN"/>
    <property type="match status" value="1"/>
</dbReference>
<dbReference type="InterPro" id="IPR042100">
    <property type="entry name" value="Bug_dom1"/>
</dbReference>
<dbReference type="RefSeq" id="WP_186769037.1">
    <property type="nucleotide sequence ID" value="NZ_JACOMF010000002.1"/>
</dbReference>
<protein>
    <submittedName>
        <fullName evidence="2">Tripartite tricarboxylate transporter substrate binding protein</fullName>
    </submittedName>
</protein>